<protein>
    <submittedName>
        <fullName evidence="4">Inner membrane transporter RhtA</fullName>
    </submittedName>
</protein>
<evidence type="ECO:0000313" key="5">
    <source>
        <dbReference type="Proteomes" id="UP000280668"/>
    </source>
</evidence>
<dbReference type="InterPro" id="IPR000620">
    <property type="entry name" value="EamA_dom"/>
</dbReference>
<organism evidence="4 5">
    <name type="scientific">Bogoriella caseilytica</name>
    <dbReference type="NCBI Taxonomy" id="56055"/>
    <lineage>
        <taxon>Bacteria</taxon>
        <taxon>Bacillati</taxon>
        <taxon>Actinomycetota</taxon>
        <taxon>Actinomycetes</taxon>
        <taxon>Micrococcales</taxon>
        <taxon>Bogoriellaceae</taxon>
        <taxon>Bogoriella</taxon>
    </lineage>
</organism>
<feature type="transmembrane region" description="Helical" evidence="2">
    <location>
        <begin position="23"/>
        <end position="44"/>
    </location>
</feature>
<evidence type="ECO:0000256" key="1">
    <source>
        <dbReference type="ARBA" id="ARBA00007362"/>
    </source>
</evidence>
<dbReference type="EMBL" id="RKHK01000001">
    <property type="protein sequence ID" value="ROR73840.1"/>
    <property type="molecule type" value="Genomic_DNA"/>
</dbReference>
<dbReference type="Proteomes" id="UP000280668">
    <property type="component" value="Unassembled WGS sequence"/>
</dbReference>
<proteinExistence type="inferred from homology"/>
<dbReference type="PANTHER" id="PTHR22911:SF37">
    <property type="entry name" value="THREONINE_HOMOSERINE EXPORTER RHTA"/>
    <property type="match status" value="1"/>
</dbReference>
<feature type="transmembrane region" description="Helical" evidence="2">
    <location>
        <begin position="107"/>
        <end position="124"/>
    </location>
</feature>
<keyword evidence="2" id="KW-0472">Membrane</keyword>
<accession>A0A3N2BF61</accession>
<feature type="domain" description="EamA" evidence="3">
    <location>
        <begin position="130"/>
        <end position="266"/>
    </location>
</feature>
<dbReference type="AlphaFoldDB" id="A0A3N2BF61"/>
<feature type="transmembrane region" description="Helical" evidence="2">
    <location>
        <begin position="56"/>
        <end position="76"/>
    </location>
</feature>
<dbReference type="SUPFAM" id="SSF103481">
    <property type="entry name" value="Multidrug resistance efflux transporter EmrE"/>
    <property type="match status" value="2"/>
</dbReference>
<keyword evidence="2" id="KW-0812">Transmembrane</keyword>
<evidence type="ECO:0000313" key="4">
    <source>
        <dbReference type="EMBL" id="ROR73840.1"/>
    </source>
</evidence>
<feature type="transmembrane region" description="Helical" evidence="2">
    <location>
        <begin position="249"/>
        <end position="267"/>
    </location>
</feature>
<dbReference type="GO" id="GO:0005886">
    <property type="term" value="C:plasma membrane"/>
    <property type="evidence" value="ECO:0007669"/>
    <property type="project" value="TreeGrafter"/>
</dbReference>
<feature type="transmembrane region" description="Helical" evidence="2">
    <location>
        <begin position="193"/>
        <end position="215"/>
    </location>
</feature>
<evidence type="ECO:0000259" key="3">
    <source>
        <dbReference type="Pfam" id="PF00892"/>
    </source>
</evidence>
<dbReference type="PANTHER" id="PTHR22911">
    <property type="entry name" value="ACYL-MALONYL CONDENSING ENZYME-RELATED"/>
    <property type="match status" value="1"/>
</dbReference>
<feature type="transmembrane region" description="Helical" evidence="2">
    <location>
        <begin position="222"/>
        <end position="243"/>
    </location>
</feature>
<dbReference type="GO" id="GO:0015565">
    <property type="term" value="F:threonine efflux transmembrane transporter activity"/>
    <property type="evidence" value="ECO:0007669"/>
    <property type="project" value="TreeGrafter"/>
</dbReference>
<evidence type="ECO:0000256" key="2">
    <source>
        <dbReference type="SAM" id="Phobius"/>
    </source>
</evidence>
<name>A0A3N2BF61_9MICO</name>
<reference evidence="4 5" key="1">
    <citation type="submission" date="2018-11" db="EMBL/GenBank/DDBJ databases">
        <title>Sequencing the genomes of 1000 actinobacteria strains.</title>
        <authorList>
            <person name="Klenk H.-P."/>
        </authorList>
    </citation>
    <scope>NUCLEOTIDE SEQUENCE [LARGE SCALE GENOMIC DNA]</scope>
    <source>
        <strain evidence="4 5">DSM 11294</strain>
    </source>
</reference>
<feature type="transmembrane region" description="Helical" evidence="2">
    <location>
        <begin position="165"/>
        <end position="187"/>
    </location>
</feature>
<comment type="similarity">
    <text evidence="1">Belongs to the EamA transporter family.</text>
</comment>
<gene>
    <name evidence="4" type="ORF">EDD31_2231</name>
</gene>
<keyword evidence="5" id="KW-1185">Reference proteome</keyword>
<keyword evidence="2" id="KW-1133">Transmembrane helix</keyword>
<dbReference type="Pfam" id="PF00892">
    <property type="entry name" value="EamA"/>
    <property type="match status" value="1"/>
</dbReference>
<comment type="caution">
    <text evidence="4">The sequence shown here is derived from an EMBL/GenBank/DDBJ whole genome shotgun (WGS) entry which is preliminary data.</text>
</comment>
<dbReference type="InterPro" id="IPR037185">
    <property type="entry name" value="EmrE-like"/>
</dbReference>
<feature type="transmembrane region" description="Helical" evidence="2">
    <location>
        <begin position="130"/>
        <end position="153"/>
    </location>
</feature>
<sequence length="284" mass="29248">MIAASALSSQTGAAVGSYAFATLTPVGVVAARQLAAATVLTILTRPKPWRFTRAQWPPVLLMALFFAGMNTSIYAAIDRLGLGTAVTIEFLGPLAVAVTATRRRRDWVCAALALLGVILLTRPGPSADLLGLAFALAAAACWAGHILTARVLGRRLPGKQGVEGVAVATTLSSAALLPIAVLIVIRMEPPPEAFLFAAGAGLFASALPYTLDLLVLRRVSPVVFGLGMSLNPLFAALIGAVVLAQYLPVVGWIGIGLVMAANALTLTGPPPPTRLSSVPQTPSS</sequence>